<reference evidence="1" key="1">
    <citation type="submission" date="2021-07" db="EMBL/GenBank/DDBJ databases">
        <title>Pseudohoeflea marina sp. nov. a polyhydroxyalcanoate-producing bacterium.</title>
        <authorList>
            <person name="Zheng W."/>
            <person name="Yu S."/>
            <person name="Huang Y."/>
        </authorList>
    </citation>
    <scope>NUCLEOTIDE SEQUENCE</scope>
    <source>
        <strain evidence="1">DP4N28-3</strain>
    </source>
</reference>
<organism evidence="1 2">
    <name type="scientific">Pseudohoeflea coraliihabitans</name>
    <dbReference type="NCBI Taxonomy" id="2860393"/>
    <lineage>
        <taxon>Bacteria</taxon>
        <taxon>Pseudomonadati</taxon>
        <taxon>Pseudomonadota</taxon>
        <taxon>Alphaproteobacteria</taxon>
        <taxon>Hyphomicrobiales</taxon>
        <taxon>Rhizobiaceae</taxon>
        <taxon>Pseudohoeflea</taxon>
    </lineage>
</organism>
<comment type="caution">
    <text evidence="1">The sequence shown here is derived from an EMBL/GenBank/DDBJ whole genome shotgun (WGS) entry which is preliminary data.</text>
</comment>
<evidence type="ECO:0000313" key="2">
    <source>
        <dbReference type="Proteomes" id="UP001430804"/>
    </source>
</evidence>
<keyword evidence="2" id="KW-1185">Reference proteome</keyword>
<proteinExistence type="predicted"/>
<dbReference type="Proteomes" id="UP001430804">
    <property type="component" value="Unassembled WGS sequence"/>
</dbReference>
<accession>A0ABS6WN95</accession>
<dbReference type="InterPro" id="IPR021335">
    <property type="entry name" value="DUF2948"/>
</dbReference>
<protein>
    <submittedName>
        <fullName evidence="1">DUF2948 family protein</fullName>
    </submittedName>
</protein>
<gene>
    <name evidence="1" type="ORF">KY465_09080</name>
</gene>
<dbReference type="Pfam" id="PF11164">
    <property type="entry name" value="DUF2948"/>
    <property type="match status" value="1"/>
</dbReference>
<dbReference type="EMBL" id="JAHWQX010000002">
    <property type="protein sequence ID" value="MBW3097432.1"/>
    <property type="molecule type" value="Genomic_DNA"/>
</dbReference>
<evidence type="ECO:0000313" key="1">
    <source>
        <dbReference type="EMBL" id="MBW3097432.1"/>
    </source>
</evidence>
<sequence length="146" mass="15647">MERLKLLALDEADIAIVSACLQDAVFRAGDLAYTNGQLTLEANRFVWESAEGKPKKGEAFERRRALLAIKRAEAVRSRGVDRAKPDAVHAILALRFLPGAEGPGGTIEIVLAGGGAISVDVECIEVQLGDLSGSWGTAFRPRHPLN</sequence>
<name>A0ABS6WN95_9HYPH</name>
<dbReference type="RefSeq" id="WP_219201344.1">
    <property type="nucleotide sequence ID" value="NZ_JAHWQX010000002.1"/>
</dbReference>